<dbReference type="Gramene" id="TraesWEE_scaffold_102957_01G000100.1">
    <property type="protein sequence ID" value="TraesWEE_scaffold_102957_01G000100.1"/>
    <property type="gene ID" value="TraesWEE_scaffold_102957_01G000100"/>
</dbReference>
<feature type="chain" id="PRO_5043180153" evidence="1">
    <location>
        <begin position="25"/>
        <end position="87"/>
    </location>
</feature>
<dbReference type="Gramene" id="TraesCAD_scaffold_050602_01G000500.1">
    <property type="protein sequence ID" value="TraesCAD_scaffold_050602_01G000500.1"/>
    <property type="gene ID" value="TraesCAD_scaffold_050602_01G000500"/>
</dbReference>
<dbReference type="Proteomes" id="UP000019116">
    <property type="component" value="Chromosome 7A"/>
</dbReference>
<protein>
    <submittedName>
        <fullName evidence="2">Uncharacterized protein</fullName>
    </submittedName>
</protein>
<dbReference type="InterPro" id="IPR027328">
    <property type="entry name" value="MAPRE"/>
</dbReference>
<dbReference type="Gramene" id="TraesLAC7A03G03914550.1">
    <property type="protein sequence ID" value="TraesLAC7A03G03914550.1"/>
    <property type="gene ID" value="TraesLAC7A03G03914550"/>
</dbReference>
<keyword evidence="1" id="KW-0732">Signal</keyword>
<dbReference type="Gramene" id="TraesSTA7A03G03962410.1">
    <property type="protein sequence ID" value="TraesSTA7A03G03962410.1"/>
    <property type="gene ID" value="TraesSTA7A03G03962410"/>
</dbReference>
<dbReference type="Gramene" id="TraesJAG7A03G03942910.1">
    <property type="protein sequence ID" value="TraesJAG7A03G03942910.1"/>
    <property type="gene ID" value="TraesJAG7A03G03942910"/>
</dbReference>
<dbReference type="SUPFAM" id="SSF47576">
    <property type="entry name" value="Calponin-homology domain, CH-domain"/>
    <property type="match status" value="1"/>
</dbReference>
<reference evidence="2" key="1">
    <citation type="submission" date="2018-08" db="EMBL/GenBank/DDBJ databases">
        <authorList>
            <person name="Rossello M."/>
        </authorList>
    </citation>
    <scope>NUCLEOTIDE SEQUENCE [LARGE SCALE GENOMIC DNA]</scope>
    <source>
        <strain evidence="2">cv. Chinese Spring</strain>
    </source>
</reference>
<keyword evidence="3" id="KW-1185">Reference proteome</keyword>
<dbReference type="AlphaFoldDB" id="A0A3B6RMF2"/>
<evidence type="ECO:0000313" key="3">
    <source>
        <dbReference type="Proteomes" id="UP000019116"/>
    </source>
</evidence>
<evidence type="ECO:0000256" key="1">
    <source>
        <dbReference type="SAM" id="SignalP"/>
    </source>
</evidence>
<dbReference type="Gramene" id="TraesJUL7A03G03997710.1">
    <property type="protein sequence ID" value="TraesJUL7A03G03997710.1"/>
    <property type="gene ID" value="TraesJUL7A03G03997710"/>
</dbReference>
<dbReference type="OrthoDB" id="1744080at2759"/>
<evidence type="ECO:0000313" key="2">
    <source>
        <dbReference type="EnsemblPlants" id="TraesCS7A02G367800.1"/>
    </source>
</evidence>
<accession>A0A3B6RMF2</accession>
<organism evidence="2">
    <name type="scientific">Triticum aestivum</name>
    <name type="common">Wheat</name>
    <dbReference type="NCBI Taxonomy" id="4565"/>
    <lineage>
        <taxon>Eukaryota</taxon>
        <taxon>Viridiplantae</taxon>
        <taxon>Streptophyta</taxon>
        <taxon>Embryophyta</taxon>
        <taxon>Tracheophyta</taxon>
        <taxon>Spermatophyta</taxon>
        <taxon>Magnoliopsida</taxon>
        <taxon>Liliopsida</taxon>
        <taxon>Poales</taxon>
        <taxon>Poaceae</taxon>
        <taxon>BOP clade</taxon>
        <taxon>Pooideae</taxon>
        <taxon>Triticodae</taxon>
        <taxon>Triticeae</taxon>
        <taxon>Triticinae</taxon>
        <taxon>Triticum</taxon>
    </lineage>
</organism>
<dbReference type="STRING" id="4565.A0A3B6RMF2"/>
<dbReference type="EnsemblPlants" id="TraesCS7A02G367800.1">
    <property type="protein sequence ID" value="TraesCS7A02G367800.1"/>
    <property type="gene ID" value="TraesCS7A02G367800"/>
</dbReference>
<dbReference type="InterPro" id="IPR036872">
    <property type="entry name" value="CH_dom_sf"/>
</dbReference>
<dbReference type="Gramene" id="TraesROB_scaffold_053006_01G000100.1">
    <property type="protein sequence ID" value="TraesROB_scaffold_053006_01G000100.1"/>
    <property type="gene ID" value="TraesROB_scaffold_053006_01G000100"/>
</dbReference>
<dbReference type="Gene3D" id="1.10.418.10">
    <property type="entry name" value="Calponin-like domain"/>
    <property type="match status" value="1"/>
</dbReference>
<dbReference type="Gramene" id="TraesSYM7A03G03914490.1">
    <property type="protein sequence ID" value="TraesSYM7A03G03914490.1"/>
    <property type="gene ID" value="TraesSYM7A03G03914490"/>
</dbReference>
<dbReference type="Gramene" id="TraesARI7A03G03934780.1">
    <property type="protein sequence ID" value="TraesARI7A03G03934780.1"/>
    <property type="gene ID" value="TraesARI7A03G03934780"/>
</dbReference>
<name>A0A3B6RMF2_WHEAT</name>
<dbReference type="Gramene" id="TraesCLE_scaffold_104431_01G000100.1">
    <property type="protein sequence ID" value="TraesCLE_scaffold_104431_01G000100.1"/>
    <property type="gene ID" value="TraesCLE_scaffold_104431_01G000100"/>
</dbReference>
<dbReference type="SMR" id="A0A3B6RMF2"/>
<feature type="signal peptide" evidence="1">
    <location>
        <begin position="1"/>
        <end position="24"/>
    </location>
</feature>
<dbReference type="Gramene" id="TraesCS7A03G0897000.1">
    <property type="protein sequence ID" value="TraesCS7A03G0897000.1.CDS"/>
    <property type="gene ID" value="TraesCS7A03G0897000"/>
</dbReference>
<sequence length="87" mass="9840">MDQTCRRWSSAWIMTWSSWGLGSSSPQAALGAVQCQLLDIVHPGLVLMHKVNFDAKTEYDMIQNYGILLDVFNMLWIGKVRVVILLA</sequence>
<dbReference type="GO" id="GO:0008017">
    <property type="term" value="F:microtubule binding"/>
    <property type="evidence" value="ECO:0007669"/>
    <property type="project" value="InterPro"/>
</dbReference>
<reference evidence="2" key="2">
    <citation type="submission" date="2018-10" db="UniProtKB">
        <authorList>
            <consortium name="EnsemblPlants"/>
        </authorList>
    </citation>
    <scope>IDENTIFICATION</scope>
</reference>
<dbReference type="Gramene" id="TraesCS7A02G367800.1">
    <property type="protein sequence ID" value="TraesCS7A02G367800.1"/>
    <property type="gene ID" value="TraesCS7A02G367800"/>
</dbReference>
<proteinExistence type="predicted"/>
<dbReference type="PANTHER" id="PTHR10623">
    <property type="entry name" value="MICROTUBULE-ASSOCIATED PROTEIN RP/EB FAMILY MEMBER"/>
    <property type="match status" value="1"/>
</dbReference>